<keyword evidence="5" id="KW-0521">NADP</keyword>
<dbReference type="RefSeq" id="XP_007860232.1">
    <property type="nucleotide sequence ID" value="XM_007862041.1"/>
</dbReference>
<evidence type="ECO:0000313" key="9">
    <source>
        <dbReference type="Proteomes" id="UP000030669"/>
    </source>
</evidence>
<dbReference type="SUPFAM" id="SSF51905">
    <property type="entry name" value="FAD/NAD(P)-binding domain"/>
    <property type="match status" value="2"/>
</dbReference>
<dbReference type="Proteomes" id="UP000030669">
    <property type="component" value="Unassembled WGS sequence"/>
</dbReference>
<dbReference type="OrthoDB" id="74360at2759"/>
<proteinExistence type="inferred from homology"/>
<dbReference type="PANTHER" id="PTHR43539:SF68">
    <property type="entry name" value="FLAVIN-BINDING MONOOXYGENASE-LIKE PROTEIN (AFU_ORTHOLOGUE AFUA_4G09220)"/>
    <property type="match status" value="1"/>
</dbReference>
<dbReference type="KEGG" id="gtr:GLOTRDRAFT_31078"/>
<dbReference type="GO" id="GO:0004497">
    <property type="term" value="F:monooxygenase activity"/>
    <property type="evidence" value="ECO:0007669"/>
    <property type="project" value="TreeGrafter"/>
</dbReference>
<dbReference type="FunFam" id="3.50.50.60:FF:000023">
    <property type="entry name" value="Dimethylaniline monooxygenase [N-oxide-forming]"/>
    <property type="match status" value="1"/>
</dbReference>
<dbReference type="InterPro" id="IPR036188">
    <property type="entry name" value="FAD/NAD-bd_sf"/>
</dbReference>
<dbReference type="HOGENOM" id="CLU_015676_1_0_1"/>
<keyword evidence="3" id="KW-0285">Flavoprotein</keyword>
<accession>S7S1L5</accession>
<keyword evidence="4" id="KW-0274">FAD</keyword>
<evidence type="ECO:0000256" key="3">
    <source>
        <dbReference type="ARBA" id="ARBA00022630"/>
    </source>
</evidence>
<dbReference type="eggNOG" id="KOG1399">
    <property type="taxonomic scope" value="Eukaryota"/>
</dbReference>
<organism evidence="8 9">
    <name type="scientific">Gloeophyllum trabeum (strain ATCC 11539 / FP-39264 / Madison 617)</name>
    <name type="common">Brown rot fungus</name>
    <dbReference type="NCBI Taxonomy" id="670483"/>
    <lineage>
        <taxon>Eukaryota</taxon>
        <taxon>Fungi</taxon>
        <taxon>Dikarya</taxon>
        <taxon>Basidiomycota</taxon>
        <taxon>Agaricomycotina</taxon>
        <taxon>Agaricomycetes</taxon>
        <taxon>Gloeophyllales</taxon>
        <taxon>Gloeophyllaceae</taxon>
        <taxon>Gloeophyllum</taxon>
    </lineage>
</organism>
<sequence>MAGSGSVQHPNGVPNGASHTRIGPSLPTLDRLGIKDLAVKSINPQRVASLWFQTFSHHVQSGDVDGIVSLFIEDSFWRDLLVLTWDFRSFHRTSNIRQFLLDRLAITKPSSFRLEEDRTELEQPYPDLMWIQGLFRFETSFGFASGVFRLVPTPSAANSDQLVWKAHVVLTNLEDLKGHPERIGPYREPNPNHGKWTEQRRREVDFVDRDPSVIIVGGGQNGLGVAARLKYLGISALVVEKLPKVGDNWRTRYEALCLHDPIWYDHMPYLQFPPTWPVFTPARKLADWLEAYAHSLELNIWTSSNVTKVEQDGTTKKWAVTIQRGETGEERSFKVDHLIFAFGFGGGLPRMPKYPGMDEFQGKVIHSSQHKTAEDHIGKKVVVVGACTSAHDICSEHVERGVDITMFQRSPTYVMSTKEGIPRLLGSLYSETGPPLDIADRINASFPNPFLKEFQKRVTKEIAEADKDIIEGLTKRGFKLTWGEEGSGALGLVWTKAGGYYYDVGASCMIIDGRIKLKNDSLIERFTKTSIKFEDGSELECDVVIFATGFDDARDAVIRVLGSDYKEKLKPLWGLGKDGELNGVWRDFGVPNLWYLMGNLAVCRFYSKHMALRKLKY</sequence>
<name>S7S1L5_GLOTA</name>
<dbReference type="PANTHER" id="PTHR43539">
    <property type="entry name" value="FLAVIN-BINDING MONOOXYGENASE-LIKE PROTEIN (AFU_ORTHOLOGUE AFUA_4G09220)"/>
    <property type="match status" value="1"/>
</dbReference>
<dbReference type="Pfam" id="PF13738">
    <property type="entry name" value="Pyr_redox_3"/>
    <property type="match status" value="1"/>
</dbReference>
<dbReference type="OMA" id="TITHCEW"/>
<dbReference type="EMBL" id="KB469296">
    <property type="protein sequence ID" value="EPQ61345.1"/>
    <property type="molecule type" value="Genomic_DNA"/>
</dbReference>
<evidence type="ECO:0000256" key="1">
    <source>
        <dbReference type="ARBA" id="ARBA00001974"/>
    </source>
</evidence>
<protein>
    <submittedName>
        <fullName evidence="8">FAD/NAD P-binding domain-containing protein</fullName>
    </submittedName>
</protein>
<keyword evidence="6" id="KW-0560">Oxidoreductase</keyword>
<reference evidence="8 9" key="1">
    <citation type="journal article" date="2012" name="Science">
        <title>The Paleozoic origin of enzymatic lignin decomposition reconstructed from 31 fungal genomes.</title>
        <authorList>
            <person name="Floudas D."/>
            <person name="Binder M."/>
            <person name="Riley R."/>
            <person name="Barry K."/>
            <person name="Blanchette R.A."/>
            <person name="Henrissat B."/>
            <person name="Martinez A.T."/>
            <person name="Otillar R."/>
            <person name="Spatafora J.W."/>
            <person name="Yadav J.S."/>
            <person name="Aerts A."/>
            <person name="Benoit I."/>
            <person name="Boyd A."/>
            <person name="Carlson A."/>
            <person name="Copeland A."/>
            <person name="Coutinho P.M."/>
            <person name="de Vries R.P."/>
            <person name="Ferreira P."/>
            <person name="Findley K."/>
            <person name="Foster B."/>
            <person name="Gaskell J."/>
            <person name="Glotzer D."/>
            <person name="Gorecki P."/>
            <person name="Heitman J."/>
            <person name="Hesse C."/>
            <person name="Hori C."/>
            <person name="Igarashi K."/>
            <person name="Jurgens J.A."/>
            <person name="Kallen N."/>
            <person name="Kersten P."/>
            <person name="Kohler A."/>
            <person name="Kuees U."/>
            <person name="Kumar T.K.A."/>
            <person name="Kuo A."/>
            <person name="LaButti K."/>
            <person name="Larrondo L.F."/>
            <person name="Lindquist E."/>
            <person name="Ling A."/>
            <person name="Lombard V."/>
            <person name="Lucas S."/>
            <person name="Lundell T."/>
            <person name="Martin R."/>
            <person name="McLaughlin D.J."/>
            <person name="Morgenstern I."/>
            <person name="Morin E."/>
            <person name="Murat C."/>
            <person name="Nagy L.G."/>
            <person name="Nolan M."/>
            <person name="Ohm R.A."/>
            <person name="Patyshakuliyeva A."/>
            <person name="Rokas A."/>
            <person name="Ruiz-Duenas F.J."/>
            <person name="Sabat G."/>
            <person name="Salamov A."/>
            <person name="Samejima M."/>
            <person name="Schmutz J."/>
            <person name="Slot J.C."/>
            <person name="St John F."/>
            <person name="Stenlid J."/>
            <person name="Sun H."/>
            <person name="Sun S."/>
            <person name="Syed K."/>
            <person name="Tsang A."/>
            <person name="Wiebenga A."/>
            <person name="Young D."/>
            <person name="Pisabarro A."/>
            <person name="Eastwood D.C."/>
            <person name="Martin F."/>
            <person name="Cullen D."/>
            <person name="Grigoriev I.V."/>
            <person name="Hibbett D.S."/>
        </authorList>
    </citation>
    <scope>NUCLEOTIDE SEQUENCE [LARGE SCALE GENOMIC DNA]</scope>
    <source>
        <strain evidence="8 9">ATCC 11539</strain>
    </source>
</reference>
<dbReference type="InterPro" id="IPR050982">
    <property type="entry name" value="Auxin_biosynth/cation_transpt"/>
</dbReference>
<dbReference type="AlphaFoldDB" id="S7S1L5"/>
<evidence type="ECO:0000256" key="2">
    <source>
        <dbReference type="ARBA" id="ARBA00009183"/>
    </source>
</evidence>
<comment type="cofactor">
    <cofactor evidence="1">
        <name>FAD</name>
        <dbReference type="ChEBI" id="CHEBI:57692"/>
    </cofactor>
</comment>
<comment type="similarity">
    <text evidence="2">Belongs to the FMO family.</text>
</comment>
<evidence type="ECO:0000256" key="6">
    <source>
        <dbReference type="ARBA" id="ARBA00023002"/>
    </source>
</evidence>
<evidence type="ECO:0000256" key="4">
    <source>
        <dbReference type="ARBA" id="ARBA00022827"/>
    </source>
</evidence>
<evidence type="ECO:0000256" key="7">
    <source>
        <dbReference type="SAM" id="MobiDB-lite"/>
    </source>
</evidence>
<evidence type="ECO:0000256" key="5">
    <source>
        <dbReference type="ARBA" id="ARBA00022857"/>
    </source>
</evidence>
<feature type="region of interest" description="Disordered" evidence="7">
    <location>
        <begin position="1"/>
        <end position="24"/>
    </location>
</feature>
<keyword evidence="9" id="KW-1185">Reference proteome</keyword>
<gene>
    <name evidence="8" type="ORF">GLOTRDRAFT_31078</name>
</gene>
<dbReference type="GO" id="GO:0050660">
    <property type="term" value="F:flavin adenine dinucleotide binding"/>
    <property type="evidence" value="ECO:0007669"/>
    <property type="project" value="TreeGrafter"/>
</dbReference>
<dbReference type="Gene3D" id="3.50.50.60">
    <property type="entry name" value="FAD/NAD(P)-binding domain"/>
    <property type="match status" value="2"/>
</dbReference>
<evidence type="ECO:0000313" key="8">
    <source>
        <dbReference type="EMBL" id="EPQ61345.1"/>
    </source>
</evidence>
<dbReference type="GeneID" id="19305370"/>